<evidence type="ECO:0000313" key="3">
    <source>
        <dbReference type="Proteomes" id="UP000678499"/>
    </source>
</evidence>
<dbReference type="EMBL" id="OA884774">
    <property type="protein sequence ID" value="CAD7281272.1"/>
    <property type="molecule type" value="Genomic_DNA"/>
</dbReference>
<reference evidence="2" key="1">
    <citation type="submission" date="2020-11" db="EMBL/GenBank/DDBJ databases">
        <authorList>
            <person name="Tran Van P."/>
        </authorList>
    </citation>
    <scope>NUCLEOTIDE SEQUENCE</scope>
</reference>
<feature type="chain" id="PRO_5036210777" evidence="1">
    <location>
        <begin position="26"/>
        <end position="143"/>
    </location>
</feature>
<evidence type="ECO:0000313" key="2">
    <source>
        <dbReference type="EMBL" id="CAD7281272.1"/>
    </source>
</evidence>
<dbReference type="EMBL" id="CAJPEX010002737">
    <property type="protein sequence ID" value="CAG0921424.1"/>
    <property type="molecule type" value="Genomic_DNA"/>
</dbReference>
<keyword evidence="1" id="KW-0732">Signal</keyword>
<gene>
    <name evidence="2" type="ORF">NMOB1V02_LOCUS8920</name>
</gene>
<name>A0A7R9GI45_9CRUS</name>
<feature type="signal peptide" evidence="1">
    <location>
        <begin position="1"/>
        <end position="25"/>
    </location>
</feature>
<dbReference type="AlphaFoldDB" id="A0A7R9GI45"/>
<evidence type="ECO:0000256" key="1">
    <source>
        <dbReference type="SAM" id="SignalP"/>
    </source>
</evidence>
<keyword evidence="3" id="KW-1185">Reference proteome</keyword>
<proteinExistence type="predicted"/>
<protein>
    <submittedName>
        <fullName evidence="2">Uncharacterized protein</fullName>
    </submittedName>
</protein>
<sequence length="143" mass="15408">MRKPHRVVLSMCANVMLLNLFSADGRSVPAADSSPQLVRRMSSSSSESFSVKNPPLEPVIDKVRVETGVVKMLELDGPSHGPCTCGSDPSSFPDYLDELCAMSCIDQMAPGLELWGVCVTVIGQMLNCQCYYVEDQGGANDSC</sequence>
<accession>A0A7R9GI45</accession>
<dbReference type="Proteomes" id="UP000678499">
    <property type="component" value="Unassembled WGS sequence"/>
</dbReference>
<organism evidence="2">
    <name type="scientific">Notodromas monacha</name>
    <dbReference type="NCBI Taxonomy" id="399045"/>
    <lineage>
        <taxon>Eukaryota</taxon>
        <taxon>Metazoa</taxon>
        <taxon>Ecdysozoa</taxon>
        <taxon>Arthropoda</taxon>
        <taxon>Crustacea</taxon>
        <taxon>Oligostraca</taxon>
        <taxon>Ostracoda</taxon>
        <taxon>Podocopa</taxon>
        <taxon>Podocopida</taxon>
        <taxon>Cypridocopina</taxon>
        <taxon>Cypridoidea</taxon>
        <taxon>Cyprididae</taxon>
        <taxon>Notodromas</taxon>
    </lineage>
</organism>